<dbReference type="Proteomes" id="UP000634667">
    <property type="component" value="Unassembled WGS sequence"/>
</dbReference>
<evidence type="ECO:0000256" key="4">
    <source>
        <dbReference type="ARBA" id="ARBA00023163"/>
    </source>
</evidence>
<protein>
    <submittedName>
        <fullName evidence="6">LysR family transcriptional regulator</fullName>
    </submittedName>
</protein>
<sequence length="287" mass="32383">MDTELLKTFLEVQRTRHFGKAAENLYLTQSAVSFRIRQLEQLLGVNLFVRYRNNIQLTAAGERLLPHAQTMLSALHLARQDVALSLQQARQISLAAPTSIWDAFLQPIFLAVQQQKPELFWRTDTLNRELITRHLLEHQIDLAVVFDPPKTDDISVEKLADVTLLAVSSPVIDNANASASQPYCYIDWGSHFDIQHARHGYEQAPIILRSSSAQLAVNWLLTTSGYAYLPRTMITEHLKTGRLVAHHDAPQITLALYAAHLSDNQFNQELQSVVAGLKQQVAEVFQS</sequence>
<gene>
    <name evidence="6" type="ORF">GCM10008111_17900</name>
</gene>
<keyword evidence="4" id="KW-0804">Transcription</keyword>
<dbReference type="InterPro" id="IPR050176">
    <property type="entry name" value="LTTR"/>
</dbReference>
<dbReference type="Pfam" id="PF00126">
    <property type="entry name" value="HTH_1"/>
    <property type="match status" value="1"/>
</dbReference>
<dbReference type="InterPro" id="IPR036390">
    <property type="entry name" value="WH_DNA-bd_sf"/>
</dbReference>
<dbReference type="RefSeq" id="WP_189482683.1">
    <property type="nucleotide sequence ID" value="NZ_BMYR01000007.1"/>
</dbReference>
<dbReference type="PRINTS" id="PR00039">
    <property type="entry name" value="HTHLYSR"/>
</dbReference>
<comment type="caution">
    <text evidence="6">The sequence shown here is derived from an EMBL/GenBank/DDBJ whole genome shotgun (WGS) entry which is preliminary data.</text>
</comment>
<dbReference type="SUPFAM" id="SSF53850">
    <property type="entry name" value="Periplasmic binding protein-like II"/>
    <property type="match status" value="1"/>
</dbReference>
<evidence type="ECO:0000256" key="3">
    <source>
        <dbReference type="ARBA" id="ARBA00023125"/>
    </source>
</evidence>
<dbReference type="Gene3D" id="3.40.190.290">
    <property type="match status" value="1"/>
</dbReference>
<dbReference type="Gene3D" id="1.10.10.10">
    <property type="entry name" value="Winged helix-like DNA-binding domain superfamily/Winged helix DNA-binding domain"/>
    <property type="match status" value="1"/>
</dbReference>
<feature type="domain" description="HTH lysR-type" evidence="5">
    <location>
        <begin position="1"/>
        <end position="58"/>
    </location>
</feature>
<keyword evidence="7" id="KW-1185">Reference proteome</keyword>
<evidence type="ECO:0000313" key="7">
    <source>
        <dbReference type="Proteomes" id="UP000634667"/>
    </source>
</evidence>
<dbReference type="EMBL" id="BMYR01000007">
    <property type="protein sequence ID" value="GGW62380.1"/>
    <property type="molecule type" value="Genomic_DNA"/>
</dbReference>
<reference evidence="7" key="1">
    <citation type="journal article" date="2019" name="Int. J. Syst. Evol. Microbiol.">
        <title>The Global Catalogue of Microorganisms (GCM) 10K type strain sequencing project: providing services to taxonomists for standard genome sequencing and annotation.</title>
        <authorList>
            <consortium name="The Broad Institute Genomics Platform"/>
            <consortium name="The Broad Institute Genome Sequencing Center for Infectious Disease"/>
            <person name="Wu L."/>
            <person name="Ma J."/>
        </authorList>
    </citation>
    <scope>NUCLEOTIDE SEQUENCE [LARGE SCALE GENOMIC DNA]</scope>
    <source>
        <strain evidence="7">KCTC 23723</strain>
    </source>
</reference>
<comment type="similarity">
    <text evidence="1">Belongs to the LysR transcriptional regulatory family.</text>
</comment>
<accession>A0ABQ2WQD0</accession>
<proteinExistence type="inferred from homology"/>
<evidence type="ECO:0000259" key="5">
    <source>
        <dbReference type="PROSITE" id="PS50931"/>
    </source>
</evidence>
<evidence type="ECO:0000313" key="6">
    <source>
        <dbReference type="EMBL" id="GGW62380.1"/>
    </source>
</evidence>
<evidence type="ECO:0000256" key="1">
    <source>
        <dbReference type="ARBA" id="ARBA00009437"/>
    </source>
</evidence>
<dbReference type="Pfam" id="PF03466">
    <property type="entry name" value="LysR_substrate"/>
    <property type="match status" value="1"/>
</dbReference>
<organism evidence="6 7">
    <name type="scientific">Alishewanella tabrizica</name>
    <dbReference type="NCBI Taxonomy" id="671278"/>
    <lineage>
        <taxon>Bacteria</taxon>
        <taxon>Pseudomonadati</taxon>
        <taxon>Pseudomonadota</taxon>
        <taxon>Gammaproteobacteria</taxon>
        <taxon>Alteromonadales</taxon>
        <taxon>Alteromonadaceae</taxon>
        <taxon>Alishewanella</taxon>
    </lineage>
</organism>
<keyword evidence="2" id="KW-0805">Transcription regulation</keyword>
<dbReference type="SUPFAM" id="SSF46785">
    <property type="entry name" value="Winged helix' DNA-binding domain"/>
    <property type="match status" value="1"/>
</dbReference>
<keyword evidence="3" id="KW-0238">DNA-binding</keyword>
<dbReference type="PANTHER" id="PTHR30579:SF8">
    <property type="entry name" value="HTH-TYPE TRANSCRIPTIONAL REGULATOR HDFR"/>
    <property type="match status" value="1"/>
</dbReference>
<dbReference type="PROSITE" id="PS50931">
    <property type="entry name" value="HTH_LYSR"/>
    <property type="match status" value="1"/>
</dbReference>
<evidence type="ECO:0000256" key="2">
    <source>
        <dbReference type="ARBA" id="ARBA00023015"/>
    </source>
</evidence>
<dbReference type="InterPro" id="IPR000847">
    <property type="entry name" value="LysR_HTH_N"/>
</dbReference>
<dbReference type="InterPro" id="IPR036388">
    <property type="entry name" value="WH-like_DNA-bd_sf"/>
</dbReference>
<dbReference type="PANTHER" id="PTHR30579">
    <property type="entry name" value="TRANSCRIPTIONAL REGULATOR"/>
    <property type="match status" value="1"/>
</dbReference>
<name>A0ABQ2WQD0_9ALTE</name>
<dbReference type="InterPro" id="IPR005119">
    <property type="entry name" value="LysR_subst-bd"/>
</dbReference>